<dbReference type="EMBL" id="JAIUJR010000001">
    <property type="protein sequence ID" value="MCA0131226.1"/>
    <property type="molecule type" value="Genomic_DNA"/>
</dbReference>
<keyword evidence="3" id="KW-1185">Reference proteome</keyword>
<dbReference type="Pfam" id="PF01494">
    <property type="entry name" value="FAD_binding_3"/>
    <property type="match status" value="1"/>
</dbReference>
<evidence type="ECO:0000259" key="1">
    <source>
        <dbReference type="Pfam" id="PF01494"/>
    </source>
</evidence>
<evidence type="ECO:0000313" key="3">
    <source>
        <dbReference type="Proteomes" id="UP001198901"/>
    </source>
</evidence>
<accession>A0ABS7XQC4</accession>
<dbReference type="Proteomes" id="UP001198901">
    <property type="component" value="Unassembled WGS sequence"/>
</dbReference>
<feature type="domain" description="FAD-binding" evidence="1">
    <location>
        <begin position="6"/>
        <end position="296"/>
    </location>
</feature>
<evidence type="ECO:0000313" key="2">
    <source>
        <dbReference type="EMBL" id="MCA0131226.1"/>
    </source>
</evidence>
<proteinExistence type="predicted"/>
<dbReference type="SUPFAM" id="SSF51905">
    <property type="entry name" value="FAD/NAD(P)-binding domain"/>
    <property type="match status" value="1"/>
</dbReference>
<comment type="caution">
    <text evidence="2">The sequence shown here is derived from an EMBL/GenBank/DDBJ whole genome shotgun (WGS) entry which is preliminary data.</text>
</comment>
<reference evidence="3" key="1">
    <citation type="submission" date="2023-07" db="EMBL/GenBank/DDBJ databases">
        <authorList>
            <person name="Yue Y."/>
        </authorList>
    </citation>
    <scope>NUCLEOTIDE SEQUENCE [LARGE SCALE GENOMIC DNA]</scope>
    <source>
        <strain evidence="3">D23</strain>
    </source>
</reference>
<dbReference type="Gene3D" id="3.50.50.60">
    <property type="entry name" value="FAD/NAD(P)-binding domain"/>
    <property type="match status" value="1"/>
</dbReference>
<gene>
    <name evidence="2" type="ORF">LBU54_01420</name>
</gene>
<name>A0ABS7XQC4_9FLAO</name>
<dbReference type="PRINTS" id="PR00420">
    <property type="entry name" value="RNGMNOXGNASE"/>
</dbReference>
<dbReference type="InterPro" id="IPR002938">
    <property type="entry name" value="FAD-bd"/>
</dbReference>
<sequence>MNTESVDVVVVGGGLAGLCCAIHLSKDQFRVILIEKNNYPKHKVCGEYVSNEVLPYLEYLGFNPFSHGAKSITEFELTTQNNKSISAKLPLGGFGISRFKMDHELFLLAQNTGVKVIHDTVIDVQFHEDIFTIKMKSNGSISSKLVVGAFGKRSNLDVQFKRDFIKKKSPYLGVKVHAKGEFPEDKVALHNFKGGYCGVSKVENNHINLCYITSFDAFKKYKDIDQFQKSVVYENKALKQLFKSTDQIFENPFTISQISFETKKPVENHMLMCGDSAGMIHPLCGNGMGMAMRSAKIASDLMIDYLNNKIPTRQILENTYTKSWKKTFGLRLKVGHIIAYLFRQDWLAPKLLVLLRWLPFLVPHIIRMTHGKPIKI</sequence>
<protein>
    <submittedName>
        <fullName evidence="2">FAD-dependent oxidoreductase</fullName>
    </submittedName>
</protein>
<dbReference type="InterPro" id="IPR036188">
    <property type="entry name" value="FAD/NAD-bd_sf"/>
</dbReference>
<organism evidence="2 3">
    <name type="scientific">Winogradskyella alexanderae</name>
    <dbReference type="NCBI Taxonomy" id="2877123"/>
    <lineage>
        <taxon>Bacteria</taxon>
        <taxon>Pseudomonadati</taxon>
        <taxon>Bacteroidota</taxon>
        <taxon>Flavobacteriia</taxon>
        <taxon>Flavobacteriales</taxon>
        <taxon>Flavobacteriaceae</taxon>
        <taxon>Winogradskyella</taxon>
    </lineage>
</organism>
<dbReference type="RefSeq" id="WP_224524540.1">
    <property type="nucleotide sequence ID" value="NZ_JAIUJR010000001.1"/>
</dbReference>
<dbReference type="PANTHER" id="PTHR42685">
    <property type="entry name" value="GERANYLGERANYL DIPHOSPHATE REDUCTASE"/>
    <property type="match status" value="1"/>
</dbReference>
<dbReference type="InterPro" id="IPR050407">
    <property type="entry name" value="Geranylgeranyl_reductase"/>
</dbReference>
<dbReference type="PANTHER" id="PTHR42685:SF22">
    <property type="entry name" value="CONDITIONED MEDIUM FACTOR RECEPTOR 1"/>
    <property type="match status" value="1"/>
</dbReference>